<dbReference type="InterPro" id="IPR010994">
    <property type="entry name" value="RuvA_2-like"/>
</dbReference>
<dbReference type="Gene3D" id="1.10.150.280">
    <property type="entry name" value="AF1531-like domain"/>
    <property type="match status" value="1"/>
</dbReference>
<dbReference type="AlphaFoldDB" id="A0A4R2GZC7"/>
<name>A0A4R2GZC7_9ACTN</name>
<gene>
    <name evidence="1" type="ORF">EV652_119160</name>
</gene>
<reference evidence="1 2" key="1">
    <citation type="journal article" date="2015" name="Stand. Genomic Sci.">
        <title>Genomic Encyclopedia of Bacterial and Archaeal Type Strains, Phase III: the genomes of soil and plant-associated and newly described type strains.</title>
        <authorList>
            <person name="Whitman W.B."/>
            <person name="Woyke T."/>
            <person name="Klenk H.P."/>
            <person name="Zhou Y."/>
            <person name="Lilburn T.G."/>
            <person name="Beck B.J."/>
            <person name="De Vos P."/>
            <person name="Vandamme P."/>
            <person name="Eisen J.A."/>
            <person name="Garrity G."/>
            <person name="Hugenholtz P."/>
            <person name="Kyrpides N.C."/>
        </authorList>
    </citation>
    <scope>NUCLEOTIDE SEQUENCE [LARGE SCALE GENOMIC DNA]</scope>
    <source>
        <strain evidence="1 2">VKM Ac-2572</strain>
    </source>
</reference>
<evidence type="ECO:0000313" key="2">
    <source>
        <dbReference type="Proteomes" id="UP000294508"/>
    </source>
</evidence>
<dbReference type="SUPFAM" id="SSF47781">
    <property type="entry name" value="RuvA domain 2-like"/>
    <property type="match status" value="1"/>
</dbReference>
<keyword evidence="2" id="KW-1185">Reference proteome</keyword>
<accession>A0A4R2GZC7</accession>
<dbReference type="EMBL" id="SLWN01000019">
    <property type="protein sequence ID" value="TCO16971.1"/>
    <property type="molecule type" value="Genomic_DNA"/>
</dbReference>
<proteinExistence type="predicted"/>
<evidence type="ECO:0000313" key="1">
    <source>
        <dbReference type="EMBL" id="TCO16971.1"/>
    </source>
</evidence>
<dbReference type="Pfam" id="PF12836">
    <property type="entry name" value="HHH_3"/>
    <property type="match status" value="1"/>
</dbReference>
<protein>
    <submittedName>
        <fullName evidence="1">Helix-hairpin-helix protein</fullName>
    </submittedName>
</protein>
<organism evidence="1 2">
    <name type="scientific">Kribbella steppae</name>
    <dbReference type="NCBI Taxonomy" id="2512223"/>
    <lineage>
        <taxon>Bacteria</taxon>
        <taxon>Bacillati</taxon>
        <taxon>Actinomycetota</taxon>
        <taxon>Actinomycetes</taxon>
        <taxon>Propionibacteriales</taxon>
        <taxon>Kribbellaceae</taxon>
        <taxon>Kribbella</taxon>
    </lineage>
</organism>
<sequence length="81" mass="8712">MFQKLGGAVIPRVVNLNEAPAGVLSALPGLNFRIAAAIVASRVQAGRFRSVEELWSRGLLPVPPGPELLERLVVTAVQDRR</sequence>
<comment type="caution">
    <text evidence="1">The sequence shown here is derived from an EMBL/GenBank/DDBJ whole genome shotgun (WGS) entry which is preliminary data.</text>
</comment>
<dbReference type="Proteomes" id="UP000294508">
    <property type="component" value="Unassembled WGS sequence"/>
</dbReference>